<dbReference type="GO" id="GO:0015344">
    <property type="term" value="F:siderophore uptake transmembrane transporter activity"/>
    <property type="evidence" value="ECO:0007669"/>
    <property type="project" value="TreeGrafter"/>
</dbReference>
<dbReference type="SUPFAM" id="SSF56935">
    <property type="entry name" value="Porins"/>
    <property type="match status" value="1"/>
</dbReference>
<organism evidence="15 16">
    <name type="scientific">Porphyromonas crevioricanis</name>
    <dbReference type="NCBI Taxonomy" id="393921"/>
    <lineage>
        <taxon>Bacteria</taxon>
        <taxon>Pseudomonadati</taxon>
        <taxon>Bacteroidota</taxon>
        <taxon>Bacteroidia</taxon>
        <taxon>Bacteroidales</taxon>
        <taxon>Porphyromonadaceae</taxon>
        <taxon>Porphyromonas</taxon>
    </lineage>
</organism>
<keyword evidence="2 10" id="KW-0813">Transport</keyword>
<comment type="similarity">
    <text evidence="10 11">Belongs to the TonB-dependent receptor family.</text>
</comment>
<evidence type="ECO:0000256" key="6">
    <source>
        <dbReference type="ARBA" id="ARBA00023077"/>
    </source>
</evidence>
<dbReference type="KEGG" id="pcre:NCTC12858_01734"/>
<dbReference type="PANTHER" id="PTHR30069:SF29">
    <property type="entry name" value="HEMOGLOBIN AND HEMOGLOBIN-HAPTOGLOBIN-BINDING PROTEIN 1-RELATED"/>
    <property type="match status" value="1"/>
</dbReference>
<evidence type="ECO:0000313" key="16">
    <source>
        <dbReference type="Proteomes" id="UP000249300"/>
    </source>
</evidence>
<evidence type="ECO:0000256" key="3">
    <source>
        <dbReference type="ARBA" id="ARBA00022452"/>
    </source>
</evidence>
<dbReference type="InterPro" id="IPR012910">
    <property type="entry name" value="Plug_dom"/>
</dbReference>
<dbReference type="SUPFAM" id="SSF49464">
    <property type="entry name" value="Carboxypeptidase regulatory domain-like"/>
    <property type="match status" value="1"/>
</dbReference>
<dbReference type="Gene3D" id="2.40.170.20">
    <property type="entry name" value="TonB-dependent receptor, beta-barrel domain"/>
    <property type="match status" value="1"/>
</dbReference>
<keyword evidence="7 10" id="KW-0472">Membrane</keyword>
<evidence type="ECO:0000256" key="1">
    <source>
        <dbReference type="ARBA" id="ARBA00004571"/>
    </source>
</evidence>
<evidence type="ECO:0000256" key="10">
    <source>
        <dbReference type="PROSITE-ProRule" id="PRU01360"/>
    </source>
</evidence>
<dbReference type="Pfam" id="PF13715">
    <property type="entry name" value="CarbopepD_reg_2"/>
    <property type="match status" value="1"/>
</dbReference>
<proteinExistence type="inferred from homology"/>
<dbReference type="RefSeq" id="WP_023941196.1">
    <property type="nucleotide sequence ID" value="NZ_LS483447.1"/>
</dbReference>
<dbReference type="AlphaFoldDB" id="A0A2X4SVU2"/>
<dbReference type="PROSITE" id="PS52016">
    <property type="entry name" value="TONB_DEPENDENT_REC_3"/>
    <property type="match status" value="1"/>
</dbReference>
<dbReference type="PANTHER" id="PTHR30069">
    <property type="entry name" value="TONB-DEPENDENT OUTER MEMBRANE RECEPTOR"/>
    <property type="match status" value="1"/>
</dbReference>
<name>A0A2X4SVU2_9PORP</name>
<dbReference type="GO" id="GO:0044718">
    <property type="term" value="P:siderophore transmembrane transport"/>
    <property type="evidence" value="ECO:0007669"/>
    <property type="project" value="TreeGrafter"/>
</dbReference>
<dbReference type="Gene3D" id="2.170.130.10">
    <property type="entry name" value="TonB-dependent receptor, plug domain"/>
    <property type="match status" value="1"/>
</dbReference>
<dbReference type="GO" id="GO:0009279">
    <property type="term" value="C:cell outer membrane"/>
    <property type="evidence" value="ECO:0007669"/>
    <property type="project" value="UniProtKB-SubCell"/>
</dbReference>
<dbReference type="Proteomes" id="UP000249300">
    <property type="component" value="Chromosome 1"/>
</dbReference>
<evidence type="ECO:0000256" key="9">
    <source>
        <dbReference type="ARBA" id="ARBA00023237"/>
    </source>
</evidence>
<dbReference type="EMBL" id="LS483447">
    <property type="protein sequence ID" value="SQH73861.1"/>
    <property type="molecule type" value="Genomic_DNA"/>
</dbReference>
<evidence type="ECO:0000256" key="8">
    <source>
        <dbReference type="ARBA" id="ARBA00023170"/>
    </source>
</evidence>
<feature type="domain" description="TonB-dependent receptor plug" evidence="14">
    <location>
        <begin position="122"/>
        <end position="226"/>
    </location>
</feature>
<feature type="chain" id="PRO_5016138756" evidence="12">
    <location>
        <begin position="22"/>
        <end position="780"/>
    </location>
</feature>
<dbReference type="InterPro" id="IPR036942">
    <property type="entry name" value="Beta-barrel_TonB_sf"/>
</dbReference>
<protein>
    <submittedName>
        <fullName evidence="15">Colicin I receptor</fullName>
    </submittedName>
</protein>
<gene>
    <name evidence="15" type="primary">cirA_4</name>
    <name evidence="15" type="ORF">NCTC12858_01734</name>
</gene>
<dbReference type="InterPro" id="IPR037066">
    <property type="entry name" value="Plug_dom_sf"/>
</dbReference>
<evidence type="ECO:0000256" key="7">
    <source>
        <dbReference type="ARBA" id="ARBA00023136"/>
    </source>
</evidence>
<dbReference type="Pfam" id="PF07715">
    <property type="entry name" value="Plug"/>
    <property type="match status" value="1"/>
</dbReference>
<evidence type="ECO:0000256" key="5">
    <source>
        <dbReference type="ARBA" id="ARBA00022729"/>
    </source>
</evidence>
<keyword evidence="4 10" id="KW-0812">Transmembrane</keyword>
<evidence type="ECO:0000256" key="4">
    <source>
        <dbReference type="ARBA" id="ARBA00022692"/>
    </source>
</evidence>
<accession>A0A2X4SVU2</accession>
<evidence type="ECO:0000259" key="14">
    <source>
        <dbReference type="Pfam" id="PF07715"/>
    </source>
</evidence>
<keyword evidence="9 10" id="KW-0998">Cell outer membrane</keyword>
<dbReference type="Pfam" id="PF00593">
    <property type="entry name" value="TonB_dep_Rec_b-barrel"/>
    <property type="match status" value="1"/>
</dbReference>
<dbReference type="InterPro" id="IPR008969">
    <property type="entry name" value="CarboxyPept-like_regulatory"/>
</dbReference>
<keyword evidence="16" id="KW-1185">Reference proteome</keyword>
<evidence type="ECO:0000313" key="15">
    <source>
        <dbReference type="EMBL" id="SQH73861.1"/>
    </source>
</evidence>
<evidence type="ECO:0000256" key="2">
    <source>
        <dbReference type="ARBA" id="ARBA00022448"/>
    </source>
</evidence>
<feature type="domain" description="TonB-dependent receptor-like beta-barrel" evidence="13">
    <location>
        <begin position="346"/>
        <end position="737"/>
    </location>
</feature>
<keyword evidence="5 12" id="KW-0732">Signal</keyword>
<keyword evidence="3 10" id="KW-1134">Transmembrane beta strand</keyword>
<reference evidence="15 16" key="1">
    <citation type="submission" date="2018-06" db="EMBL/GenBank/DDBJ databases">
        <authorList>
            <consortium name="Pathogen Informatics"/>
            <person name="Doyle S."/>
        </authorList>
    </citation>
    <scope>NUCLEOTIDE SEQUENCE [LARGE SCALE GENOMIC DNA]</scope>
    <source>
        <strain evidence="15 16">NCTC12858</strain>
    </source>
</reference>
<sequence>MKQKVFHLFLSLMLMSISAFAQSPRGQIVGSVIDDAGEALYGATVFVEELKTGDVTDSKGQFVIRNLPFSTYTLTVQFIGYQPQKRKITVSKENQNIEICLKADNLMLGEVVVMGKSEARKIREQAMPVSVISMNQLQGTVSDVQSILAKTVGVTVRATGGTGSSSRISLRGLEGKRIGFFVDETPLNDQSDYIDLNDIPIDMIDRIEIFKGVVPAKFGGSSMGGAINVVIKEYPDRYADMSLSRESFNVNKAQAVVKRNIKESGVVLGIGGTYTYADNSYTMESPYVKGLKIKRKHDNFRKLVLGGSIKAKKWWFNELELEPIFIDTYHEVQGIKTDIRKAHTHSRLYMLGNKLKKTDFLFDGLDLDMNTAIAYTQYGLVDTAKIFYDWQGNQYPTPCIYGGELGTRYASNSDNQKITFSNKLNLQYLVNKQHTINFNSVFTLANGYPSDSIKMKSLGKKTDFDSRMRSWIVGLSYDFRTANDRFLNSLTGRYYKYSMNTMFQNIYANIPPEKIHLTKNSVGFSDAMRFRFTPSFMGKLSGGYDVRIPSENELLGDGYMITPSEHLLPERNLSINAGLLYDLTNIHSSNCQIELSGYYMYLQDMIRFVKGMLGAQYQNFGEMRTLGIELEAKADILPFLYGYGNITYQDLRDVREYEEDTELPNATKGKRMPNIPYLMANAGLEFHKENLFGGKGQNTRLFVDMAFVEEYLYDFEVSENIKRRIPRSTTFDIGFEHSFMNQRLFISGKIKNLTNASVLSEFNRPLPGRSFGIKLRYILR</sequence>
<keyword evidence="6 11" id="KW-0798">TonB box</keyword>
<dbReference type="InterPro" id="IPR000531">
    <property type="entry name" value="Beta-barrel_TonB"/>
</dbReference>
<comment type="subcellular location">
    <subcellularLocation>
        <location evidence="1 10">Cell outer membrane</location>
        <topology evidence="1 10">Multi-pass membrane protein</topology>
    </subcellularLocation>
</comment>
<dbReference type="InterPro" id="IPR039426">
    <property type="entry name" value="TonB-dep_rcpt-like"/>
</dbReference>
<feature type="signal peptide" evidence="12">
    <location>
        <begin position="1"/>
        <end position="21"/>
    </location>
</feature>
<dbReference type="Gene3D" id="2.60.40.1120">
    <property type="entry name" value="Carboxypeptidase-like, regulatory domain"/>
    <property type="match status" value="1"/>
</dbReference>
<keyword evidence="8 15" id="KW-0675">Receptor</keyword>
<evidence type="ECO:0000256" key="11">
    <source>
        <dbReference type="RuleBase" id="RU003357"/>
    </source>
</evidence>
<evidence type="ECO:0000259" key="13">
    <source>
        <dbReference type="Pfam" id="PF00593"/>
    </source>
</evidence>
<evidence type="ECO:0000256" key="12">
    <source>
        <dbReference type="SAM" id="SignalP"/>
    </source>
</evidence>